<dbReference type="CDD" id="cd02947">
    <property type="entry name" value="TRX_family"/>
    <property type="match status" value="1"/>
</dbReference>
<proteinExistence type="predicted"/>
<protein>
    <recommendedName>
        <fullName evidence="2">Thioredoxin domain-containing protein</fullName>
    </recommendedName>
</protein>
<evidence type="ECO:0000313" key="3">
    <source>
        <dbReference type="EMBL" id="CAE0146388.1"/>
    </source>
</evidence>
<evidence type="ECO:0000256" key="1">
    <source>
        <dbReference type="ARBA" id="ARBA00023157"/>
    </source>
</evidence>
<sequence>MADSGEFKFVDFAKVDVDANQEASMKCGIRSMPTFQMFRYGAKVCEFSGADEGRLRTLLTQHGGPPTAIAPGTRAVICGLKSKPELNGQAGKVGAFDAAKSRYVVEVASETLALKRDNLVQLCAATALATAGSALPAGLAAGAPLEVTGFDLETGEYTVRPVGGGEPVQLPVGCVRLADEMSGFIMGLQGTPEHNGKSGFILSYDETAERYVVALDAMHQLRLKRANFRA</sequence>
<reference evidence="3" key="1">
    <citation type="submission" date="2021-01" db="EMBL/GenBank/DDBJ databases">
        <authorList>
            <person name="Corre E."/>
            <person name="Pelletier E."/>
            <person name="Niang G."/>
            <person name="Scheremetjew M."/>
            <person name="Finn R."/>
            <person name="Kale V."/>
            <person name="Holt S."/>
            <person name="Cochrane G."/>
            <person name="Meng A."/>
            <person name="Brown T."/>
            <person name="Cohen L."/>
        </authorList>
    </citation>
    <scope>NUCLEOTIDE SEQUENCE</scope>
    <source>
        <strain evidence="3">CCMP281</strain>
    </source>
</reference>
<feature type="domain" description="Thioredoxin" evidence="2">
    <location>
        <begin position="9"/>
        <end position="56"/>
    </location>
</feature>
<dbReference type="PANTHER" id="PTHR46115">
    <property type="entry name" value="THIOREDOXIN-LIKE PROTEIN 1"/>
    <property type="match status" value="1"/>
</dbReference>
<dbReference type="AlphaFoldDB" id="A0A7S3BW94"/>
<dbReference type="Pfam" id="PF00085">
    <property type="entry name" value="Thioredoxin"/>
    <property type="match status" value="1"/>
</dbReference>
<dbReference type="EMBL" id="HBHX01065592">
    <property type="protein sequence ID" value="CAE0146388.1"/>
    <property type="molecule type" value="Transcribed_RNA"/>
</dbReference>
<gene>
    <name evidence="3" type="ORF">HERI1096_LOCUS36317</name>
</gene>
<organism evidence="3">
    <name type="scientific">Haptolina ericina</name>
    <dbReference type="NCBI Taxonomy" id="156174"/>
    <lineage>
        <taxon>Eukaryota</taxon>
        <taxon>Haptista</taxon>
        <taxon>Haptophyta</taxon>
        <taxon>Prymnesiophyceae</taxon>
        <taxon>Prymnesiales</taxon>
        <taxon>Prymnesiaceae</taxon>
        <taxon>Haptolina</taxon>
    </lineage>
</organism>
<evidence type="ECO:0000259" key="2">
    <source>
        <dbReference type="Pfam" id="PF00085"/>
    </source>
</evidence>
<keyword evidence="1" id="KW-1015">Disulfide bond</keyword>
<accession>A0A7S3BW94</accession>
<name>A0A7S3BW94_9EUKA</name>
<dbReference type="InterPro" id="IPR036249">
    <property type="entry name" value="Thioredoxin-like_sf"/>
</dbReference>
<dbReference type="Gene3D" id="3.40.30.10">
    <property type="entry name" value="Glutaredoxin"/>
    <property type="match status" value="1"/>
</dbReference>
<dbReference type="InterPro" id="IPR013766">
    <property type="entry name" value="Thioredoxin_domain"/>
</dbReference>
<dbReference type="SUPFAM" id="SSF52833">
    <property type="entry name" value="Thioredoxin-like"/>
    <property type="match status" value="1"/>
</dbReference>